<keyword evidence="1" id="KW-0378">Hydrolase</keyword>
<keyword evidence="3" id="KW-0175">Coiled coil</keyword>
<dbReference type="SMART" id="SM00331">
    <property type="entry name" value="PP2C_SIG"/>
    <property type="match status" value="1"/>
</dbReference>
<dbReference type="SMART" id="SM00028">
    <property type="entry name" value="TPR"/>
    <property type="match status" value="8"/>
</dbReference>
<dbReference type="eggNOG" id="COG3064">
    <property type="taxonomic scope" value="Bacteria"/>
</dbReference>
<dbReference type="InterPro" id="IPR001932">
    <property type="entry name" value="PPM-type_phosphatase-like_dom"/>
</dbReference>
<evidence type="ECO:0000256" key="3">
    <source>
        <dbReference type="SAM" id="Coils"/>
    </source>
</evidence>
<evidence type="ECO:0000256" key="1">
    <source>
        <dbReference type="ARBA" id="ARBA00022801"/>
    </source>
</evidence>
<dbReference type="eggNOG" id="COG0457">
    <property type="taxonomic scope" value="Bacteria"/>
</dbReference>
<dbReference type="Gene3D" id="1.25.40.10">
    <property type="entry name" value="Tetratricopeptide repeat domain"/>
    <property type="match status" value="2"/>
</dbReference>
<comment type="caution">
    <text evidence="7">The sequence shown here is derived from an EMBL/GenBank/DDBJ whole genome shotgun (WGS) entry which is preliminary data.</text>
</comment>
<dbReference type="GO" id="GO:0016791">
    <property type="term" value="F:phosphatase activity"/>
    <property type="evidence" value="ECO:0007669"/>
    <property type="project" value="TreeGrafter"/>
</dbReference>
<keyword evidence="7" id="KW-0723">Serine/threonine-protein kinase</keyword>
<feature type="repeat" description="TPR" evidence="2">
    <location>
        <begin position="104"/>
        <end position="137"/>
    </location>
</feature>
<evidence type="ECO:0000256" key="4">
    <source>
        <dbReference type="SAM" id="Phobius"/>
    </source>
</evidence>
<keyword evidence="7" id="KW-0808">Transferase</keyword>
<feature type="transmembrane region" description="Helical" evidence="4">
    <location>
        <begin position="496"/>
        <end position="518"/>
    </location>
</feature>
<evidence type="ECO:0000256" key="2">
    <source>
        <dbReference type="PROSITE-ProRule" id="PRU00339"/>
    </source>
</evidence>
<dbReference type="eggNOG" id="COG2208">
    <property type="taxonomic scope" value="Bacteria"/>
</dbReference>
<dbReference type="AlphaFoldDB" id="A1ZRF6"/>
<evidence type="ECO:0000313" key="8">
    <source>
        <dbReference type="Proteomes" id="UP000004095"/>
    </source>
</evidence>
<feature type="coiled-coil region" evidence="3">
    <location>
        <begin position="330"/>
        <end position="478"/>
    </location>
</feature>
<feature type="repeat" description="TPR" evidence="2">
    <location>
        <begin position="184"/>
        <end position="217"/>
    </location>
</feature>
<proteinExistence type="predicted"/>
<dbReference type="OrthoDB" id="638548at2"/>
<dbReference type="SUPFAM" id="SSF48452">
    <property type="entry name" value="TPR-like"/>
    <property type="match status" value="2"/>
</dbReference>
<dbReference type="PROSITE" id="PS50005">
    <property type="entry name" value="TPR"/>
    <property type="match status" value="2"/>
</dbReference>
<feature type="chain" id="PRO_5002642392" evidence="5">
    <location>
        <begin position="28"/>
        <end position="844"/>
    </location>
</feature>
<keyword evidence="4" id="KW-1133">Transmembrane helix</keyword>
<keyword evidence="5" id="KW-0732">Signal</keyword>
<keyword evidence="8" id="KW-1185">Reference proteome</keyword>
<dbReference type="Proteomes" id="UP000004095">
    <property type="component" value="Unassembled WGS sequence"/>
</dbReference>
<dbReference type="InterPro" id="IPR011990">
    <property type="entry name" value="TPR-like_helical_dom_sf"/>
</dbReference>
<reference evidence="7 8" key="1">
    <citation type="submission" date="2007-01" db="EMBL/GenBank/DDBJ databases">
        <authorList>
            <person name="Haygood M."/>
            <person name="Podell S."/>
            <person name="Anderson C."/>
            <person name="Hopkinson B."/>
            <person name="Roe K."/>
            <person name="Barbeau K."/>
            <person name="Gaasterland T."/>
            <person name="Ferriera S."/>
            <person name="Johnson J."/>
            <person name="Kravitz S."/>
            <person name="Beeson K."/>
            <person name="Sutton G."/>
            <person name="Rogers Y.-H."/>
            <person name="Friedman R."/>
            <person name="Frazier M."/>
            <person name="Venter J.C."/>
        </authorList>
    </citation>
    <scope>NUCLEOTIDE SEQUENCE [LARGE SCALE GENOMIC DNA]</scope>
    <source>
        <strain evidence="7 8">ATCC 23134</strain>
    </source>
</reference>
<evidence type="ECO:0000313" key="7">
    <source>
        <dbReference type="EMBL" id="EAY27046.1"/>
    </source>
</evidence>
<dbReference type="Pfam" id="PF13424">
    <property type="entry name" value="TPR_12"/>
    <property type="match status" value="1"/>
</dbReference>
<dbReference type="InterPro" id="IPR052016">
    <property type="entry name" value="Bact_Sigma-Reg"/>
</dbReference>
<dbReference type="Pfam" id="PF07228">
    <property type="entry name" value="SpoIIE"/>
    <property type="match status" value="1"/>
</dbReference>
<gene>
    <name evidence="7" type="ORF">M23134_04734</name>
</gene>
<dbReference type="PANTHER" id="PTHR43156:SF9">
    <property type="entry name" value="HAMP DOMAIN-CONTAINING PROTEIN"/>
    <property type="match status" value="1"/>
</dbReference>
<feature type="coiled-coil region" evidence="3">
    <location>
        <begin position="522"/>
        <end position="573"/>
    </location>
</feature>
<dbReference type="Gene3D" id="3.60.40.10">
    <property type="entry name" value="PPM-type phosphatase domain"/>
    <property type="match status" value="1"/>
</dbReference>
<protein>
    <submittedName>
        <fullName evidence="7">Serine/threonine protein kinases</fullName>
    </submittedName>
</protein>
<dbReference type="PANTHER" id="PTHR43156">
    <property type="entry name" value="STAGE II SPORULATION PROTEIN E-RELATED"/>
    <property type="match status" value="1"/>
</dbReference>
<keyword evidence="2" id="KW-0802">TPR repeat</keyword>
<evidence type="ECO:0000259" key="6">
    <source>
        <dbReference type="SMART" id="SM00331"/>
    </source>
</evidence>
<dbReference type="GO" id="GO:0004674">
    <property type="term" value="F:protein serine/threonine kinase activity"/>
    <property type="evidence" value="ECO:0007669"/>
    <property type="project" value="UniProtKB-KW"/>
</dbReference>
<feature type="signal peptide" evidence="5">
    <location>
        <begin position="1"/>
        <end position="27"/>
    </location>
</feature>
<dbReference type="EMBL" id="AAWS01000027">
    <property type="protein sequence ID" value="EAY27046.1"/>
    <property type="molecule type" value="Genomic_DNA"/>
</dbReference>
<feature type="domain" description="PPM-type phosphatase" evidence="6">
    <location>
        <begin position="618"/>
        <end position="844"/>
    </location>
</feature>
<organism evidence="7 8">
    <name type="scientific">Microscilla marina ATCC 23134</name>
    <dbReference type="NCBI Taxonomy" id="313606"/>
    <lineage>
        <taxon>Bacteria</taxon>
        <taxon>Pseudomonadati</taxon>
        <taxon>Bacteroidota</taxon>
        <taxon>Cytophagia</taxon>
        <taxon>Cytophagales</taxon>
        <taxon>Microscillaceae</taxon>
        <taxon>Microscilla</taxon>
    </lineage>
</organism>
<dbReference type="InterPro" id="IPR019734">
    <property type="entry name" value="TPR_rpt"/>
</dbReference>
<accession>A1ZRF6</accession>
<keyword evidence="4" id="KW-0472">Membrane</keyword>
<dbReference type="RefSeq" id="WP_004156403.1">
    <property type="nucleotide sequence ID" value="NZ_AAWS01000027.1"/>
</dbReference>
<keyword evidence="4" id="KW-0812">Transmembrane</keyword>
<name>A1ZRF6_MICM2</name>
<keyword evidence="7" id="KW-0418">Kinase</keyword>
<evidence type="ECO:0000256" key="5">
    <source>
        <dbReference type="SAM" id="SignalP"/>
    </source>
</evidence>
<dbReference type="InterPro" id="IPR036457">
    <property type="entry name" value="PPM-type-like_dom_sf"/>
</dbReference>
<sequence>MDNNNMLRSALFICLSILLSTTTSIYAQSPTDELLQKARNSKQKKQYATALDFYLQASQAYARKNNPQKLSLVHYETGLLYEQWGVNEKALEYYLLAYKTNPDITITNRIGNAYTQLGNYDKALVYHQRSLAIYEQKNDLPGQIASLKRLIDIYNVKSQFAKALEYSQKMRQLQEKTGNKKGVAEAVNRIGYFYKYTNQLPQSLQAFTEALQLYKELNDLEQMCTILTNKGVIYQLLGDNKNSLLSFFEAAKIRESQKKEVQIAELCNYIAAVYVVMGDDENAQLYTERAIKFGKNANSKATLMRSYETLSTIYQHRGSNRRALKYYKLHAKIKDELATQANQKQKALQQKQAIVDKKEKELRLLLVDKEVQGLALNKAKLEAEKKAKENELLRRDKELLRQTQALQQAKLQQQALEQQKAKQSLLLTQQQLNKEKQAKKIALLQQQGKLQKLAIEQKELKEKEIQKENELLQKSKEVQALKLQSEKNKRKEREKFYIGVGILLSIIIVLVLGSFIMARRANKKLETKNNVIESKNSLLETKQEEIETQNNELQKKQQEIATQNEELMQNQEEIIAQRDFIESSNQQLLRQNDKIMASINYAQNIQQAILPFNERMSETLEDHFVMYKPKDVVSGDFYWMNKIENQIFIAAVDCTGHGVPGAFMSMIGFSLLNEIVNEKRVKSPASILEQLHLGVRFALKQAKSDNTDGMDVCFCRIDEAKEGKVLVTFAGAKRSLYYVNDGNIGQLKGDRTSIGGWQHEEKREFTNEEITLNKGDLIYLTTDGYVDMPSPKRRSFTEKGLLKVIEEAKLLPMKEQITAFEQALANHQKNAEQRDDITMIGIQV</sequence>